<keyword evidence="6" id="KW-0539">Nucleus</keyword>
<dbReference type="CDD" id="cd01805">
    <property type="entry name" value="Ubl_Rad23"/>
    <property type="match status" value="1"/>
</dbReference>
<dbReference type="PRINTS" id="PR00348">
    <property type="entry name" value="UBIQUITIN"/>
</dbReference>
<dbReference type="PANTHER" id="PTHR10621:SF0">
    <property type="entry name" value="UV EXCISION REPAIR PROTEIN RAD23"/>
    <property type="match status" value="1"/>
</dbReference>
<dbReference type="InterPro" id="IPR029071">
    <property type="entry name" value="Ubiquitin-like_domsf"/>
</dbReference>
<dbReference type="GO" id="GO:0043130">
    <property type="term" value="F:ubiquitin binding"/>
    <property type="evidence" value="ECO:0007669"/>
    <property type="project" value="TreeGrafter"/>
</dbReference>
<feature type="region of interest" description="Disordered" evidence="7">
    <location>
        <begin position="77"/>
        <end position="143"/>
    </location>
</feature>
<dbReference type="FunFam" id="1.10.8.10:FF:000002">
    <property type="entry name" value="UV excision repair protein RAD23 homolog"/>
    <property type="match status" value="1"/>
</dbReference>
<reference evidence="10" key="1">
    <citation type="journal article" date="2011" name="PLoS Biol.">
        <title>Gene gain and loss during evolution of obligate parasitism in the white rust pathogen of Arabidopsis thaliana.</title>
        <authorList>
            <person name="Kemen E."/>
            <person name="Gardiner A."/>
            <person name="Schultz-Larsen T."/>
            <person name="Kemen A.C."/>
            <person name="Balmuth A.L."/>
            <person name="Robert-Seilaniantz A."/>
            <person name="Bailey K."/>
            <person name="Holub E."/>
            <person name="Studholme D.J."/>
            <person name="Maclean D."/>
            <person name="Jones J.D."/>
        </authorList>
    </citation>
    <scope>NUCLEOTIDE SEQUENCE</scope>
</reference>
<dbReference type="GO" id="GO:0005654">
    <property type="term" value="C:nucleoplasm"/>
    <property type="evidence" value="ECO:0007669"/>
    <property type="project" value="TreeGrafter"/>
</dbReference>
<dbReference type="FunFam" id="1.10.8.10:FF:000003">
    <property type="entry name" value="UV excision repair protein RAD23 homolog"/>
    <property type="match status" value="1"/>
</dbReference>
<proteinExistence type="inferred from homology"/>
<dbReference type="GO" id="GO:0043161">
    <property type="term" value="P:proteasome-mediated ubiquitin-dependent protein catabolic process"/>
    <property type="evidence" value="ECO:0007669"/>
    <property type="project" value="InterPro"/>
</dbReference>
<dbReference type="PANTHER" id="PTHR10621">
    <property type="entry name" value="UV EXCISION REPAIR PROTEIN RAD23"/>
    <property type="match status" value="1"/>
</dbReference>
<feature type="domain" description="UBA" evidence="8">
    <location>
        <begin position="354"/>
        <end position="395"/>
    </location>
</feature>
<dbReference type="GO" id="GO:0031593">
    <property type="term" value="F:polyubiquitin modification-dependent protein binding"/>
    <property type="evidence" value="ECO:0007669"/>
    <property type="project" value="TreeGrafter"/>
</dbReference>
<dbReference type="GO" id="GO:0006289">
    <property type="term" value="P:nucleotide-excision repair"/>
    <property type="evidence" value="ECO:0007669"/>
    <property type="project" value="InterPro"/>
</dbReference>
<keyword evidence="3" id="KW-0677">Repeat</keyword>
<dbReference type="InterPro" id="IPR009060">
    <property type="entry name" value="UBA-like_sf"/>
</dbReference>
<dbReference type="InterPro" id="IPR015360">
    <property type="entry name" value="XPC-bd"/>
</dbReference>
<dbReference type="InterPro" id="IPR036353">
    <property type="entry name" value="XPC-bd_sf"/>
</dbReference>
<dbReference type="SUPFAM" id="SSF101238">
    <property type="entry name" value="XPC-binding domain"/>
    <property type="match status" value="1"/>
</dbReference>
<reference evidence="10" key="2">
    <citation type="submission" date="2011-02" db="EMBL/GenBank/DDBJ databases">
        <authorList>
            <person name="MacLean D."/>
        </authorList>
    </citation>
    <scope>NUCLEOTIDE SEQUENCE</scope>
</reference>
<feature type="compositionally biased region" description="Low complexity" evidence="7">
    <location>
        <begin position="100"/>
        <end position="143"/>
    </location>
</feature>
<dbReference type="SMART" id="SM00727">
    <property type="entry name" value="STI1"/>
    <property type="match status" value="1"/>
</dbReference>
<dbReference type="InterPro" id="IPR015940">
    <property type="entry name" value="UBA"/>
</dbReference>
<dbReference type="GO" id="GO:0003684">
    <property type="term" value="F:damaged DNA binding"/>
    <property type="evidence" value="ECO:0007669"/>
    <property type="project" value="InterPro"/>
</dbReference>
<dbReference type="SUPFAM" id="SSF54236">
    <property type="entry name" value="Ubiquitin-like"/>
    <property type="match status" value="1"/>
</dbReference>
<sequence length="420" mass="43629">MKLTVKTLQGNAFSIEAEPTDTVAVVKTKIQETQEFPAIQQKLIHAGKILKDDTALSEYNIKENDFIVVMVSKAKGSRPTSALPSTATAQTPTVPPPVPSTSAVSSSETSTPLSVSSSTRPTTEGTMASGSSGTSTTPSSTAEAANVGQLCDMGFPEEQVRSCLQAAFGNPDRAVEYLMNGIPENLVNPTSAAAAPTTGGPSAGSLEQLRNHPQFASFREVVRTNPAALPALLQQIGGQNPELLRLIHENQSQFLQMLNEESTAPSTVPTQGGQDAAGGGPTLSAEHIQRLLASLSPAQMAQMAAQMGLSPEQLRDVSHMLGELPPGALEQLARAYGGGGGATGESGGHRIMLSEEEAAAVDRLCDMGFERSEAAQAYLACEKNEALAANLLMDSMNENTGPSSNSGSGSTGEGGDDIYN</sequence>
<dbReference type="PROSITE" id="PS50053">
    <property type="entry name" value="UBIQUITIN_2"/>
    <property type="match status" value="1"/>
</dbReference>
<dbReference type="FunFam" id="1.10.10.540:FF:000001">
    <property type="entry name" value="UV excision repair protein RAD23 B"/>
    <property type="match status" value="1"/>
</dbReference>
<evidence type="ECO:0000259" key="8">
    <source>
        <dbReference type="PROSITE" id="PS50030"/>
    </source>
</evidence>
<dbReference type="Pfam" id="PF09280">
    <property type="entry name" value="XPC-binding"/>
    <property type="match status" value="1"/>
</dbReference>
<organism evidence="10">
    <name type="scientific">Albugo laibachii Nc14</name>
    <dbReference type="NCBI Taxonomy" id="890382"/>
    <lineage>
        <taxon>Eukaryota</taxon>
        <taxon>Sar</taxon>
        <taxon>Stramenopiles</taxon>
        <taxon>Oomycota</taxon>
        <taxon>Peronosporomycetes</taxon>
        <taxon>Albuginales</taxon>
        <taxon>Albuginaceae</taxon>
        <taxon>Albugo</taxon>
    </lineage>
</organism>
<dbReference type="EMBL" id="FR824184">
    <property type="protein sequence ID" value="CCA21947.1"/>
    <property type="molecule type" value="Genomic_DNA"/>
</dbReference>
<dbReference type="GO" id="GO:0070628">
    <property type="term" value="F:proteasome binding"/>
    <property type="evidence" value="ECO:0007669"/>
    <property type="project" value="TreeGrafter"/>
</dbReference>
<keyword evidence="5" id="KW-0234">DNA repair</keyword>
<comment type="similarity">
    <text evidence="2">Belongs to the RAD23 family.</text>
</comment>
<evidence type="ECO:0000256" key="5">
    <source>
        <dbReference type="ARBA" id="ARBA00023204"/>
    </source>
</evidence>
<feature type="domain" description="UBA" evidence="8">
    <location>
        <begin position="140"/>
        <end position="181"/>
    </location>
</feature>
<dbReference type="CDD" id="cd14280">
    <property type="entry name" value="UBA1_Rad23_like"/>
    <property type="match status" value="1"/>
</dbReference>
<feature type="region of interest" description="Disordered" evidence="7">
    <location>
        <begin position="394"/>
        <end position="420"/>
    </location>
</feature>
<evidence type="ECO:0000256" key="2">
    <source>
        <dbReference type="ARBA" id="ARBA00009878"/>
    </source>
</evidence>
<feature type="compositionally biased region" description="Polar residues" evidence="7">
    <location>
        <begin position="261"/>
        <end position="273"/>
    </location>
</feature>
<dbReference type="CDD" id="cd14281">
    <property type="entry name" value="UBA2_Rad23_like"/>
    <property type="match status" value="1"/>
</dbReference>
<dbReference type="PROSITE" id="PS50030">
    <property type="entry name" value="UBA"/>
    <property type="match status" value="2"/>
</dbReference>
<feature type="compositionally biased region" description="Low complexity" evidence="7">
    <location>
        <begin position="397"/>
        <end position="408"/>
    </location>
</feature>
<name>F0WKY8_9STRA</name>
<gene>
    <name evidence="10" type="primary">AlNc14C139G7178</name>
    <name evidence="10" type="ORF">ALNC14_080900</name>
</gene>
<dbReference type="Gene3D" id="1.10.8.10">
    <property type="entry name" value="DNA helicase RuvA subunit, C-terminal domain"/>
    <property type="match status" value="2"/>
</dbReference>
<evidence type="ECO:0000256" key="6">
    <source>
        <dbReference type="ARBA" id="ARBA00023242"/>
    </source>
</evidence>
<comment type="subcellular location">
    <subcellularLocation>
        <location evidence="1">Nucleus</location>
    </subcellularLocation>
</comment>
<feature type="domain" description="Ubiquitin-like" evidence="9">
    <location>
        <begin position="1"/>
        <end position="76"/>
    </location>
</feature>
<dbReference type="SMART" id="SM00165">
    <property type="entry name" value="UBA"/>
    <property type="match status" value="2"/>
</dbReference>
<evidence type="ECO:0000256" key="4">
    <source>
        <dbReference type="ARBA" id="ARBA00022763"/>
    </source>
</evidence>
<dbReference type="FunFam" id="3.10.20.90:FF:000069">
    <property type="entry name" value="UV excision repair protein RAD23"/>
    <property type="match status" value="1"/>
</dbReference>
<feature type="region of interest" description="Disordered" evidence="7">
    <location>
        <begin position="261"/>
        <end position="282"/>
    </location>
</feature>
<protein>
    <submittedName>
        <fullName evidence="10">UV excision repair protein RAD23 putative</fullName>
    </submittedName>
</protein>
<dbReference type="GO" id="GO:0005829">
    <property type="term" value="C:cytosol"/>
    <property type="evidence" value="ECO:0007669"/>
    <property type="project" value="TreeGrafter"/>
</dbReference>
<dbReference type="SMART" id="SM00213">
    <property type="entry name" value="UBQ"/>
    <property type="match status" value="1"/>
</dbReference>
<dbReference type="Pfam" id="PF00240">
    <property type="entry name" value="ubiquitin"/>
    <property type="match status" value="1"/>
</dbReference>
<evidence type="ECO:0000256" key="7">
    <source>
        <dbReference type="SAM" id="MobiDB-lite"/>
    </source>
</evidence>
<evidence type="ECO:0000256" key="1">
    <source>
        <dbReference type="ARBA" id="ARBA00004123"/>
    </source>
</evidence>
<evidence type="ECO:0000313" key="10">
    <source>
        <dbReference type="EMBL" id="CCA21947.1"/>
    </source>
</evidence>
<dbReference type="Gene3D" id="3.10.20.90">
    <property type="entry name" value="Phosphatidylinositol 3-kinase Catalytic Subunit, Chain A, domain 1"/>
    <property type="match status" value="1"/>
</dbReference>
<accession>F0WKY8</accession>
<dbReference type="Pfam" id="PF00627">
    <property type="entry name" value="UBA"/>
    <property type="match status" value="2"/>
</dbReference>
<dbReference type="AlphaFoldDB" id="F0WKY8"/>
<evidence type="ECO:0000256" key="3">
    <source>
        <dbReference type="ARBA" id="ARBA00022737"/>
    </source>
</evidence>
<dbReference type="InterPro" id="IPR019956">
    <property type="entry name" value="Ubiquitin_dom"/>
</dbReference>
<dbReference type="HOGENOM" id="CLU_040364_0_0_1"/>
<keyword evidence="4" id="KW-0227">DNA damage</keyword>
<dbReference type="SUPFAM" id="SSF46934">
    <property type="entry name" value="UBA-like"/>
    <property type="match status" value="2"/>
</dbReference>
<dbReference type="InterPro" id="IPR000626">
    <property type="entry name" value="Ubiquitin-like_dom"/>
</dbReference>
<dbReference type="Gene3D" id="1.10.10.540">
    <property type="entry name" value="XPC-binding domain"/>
    <property type="match status" value="1"/>
</dbReference>
<dbReference type="InterPro" id="IPR006636">
    <property type="entry name" value="STI1_HS-bd"/>
</dbReference>
<evidence type="ECO:0000259" key="9">
    <source>
        <dbReference type="PROSITE" id="PS50053"/>
    </source>
</evidence>